<protein>
    <submittedName>
        <fullName evidence="3">N-terminal domain of peptidoglycan hydrolase CwlO-containing protein</fullName>
    </submittedName>
</protein>
<dbReference type="GO" id="GO:0016787">
    <property type="term" value="F:hydrolase activity"/>
    <property type="evidence" value="ECO:0007669"/>
    <property type="project" value="UniProtKB-KW"/>
</dbReference>
<keyword evidence="4" id="KW-1185">Reference proteome</keyword>
<dbReference type="AlphaFoldDB" id="A0A1G5RVM5"/>
<dbReference type="STRING" id="1120920.SAMN03080599_01123"/>
<dbReference type="RefSeq" id="WP_092589922.1">
    <property type="nucleotide sequence ID" value="NZ_FMWL01000004.1"/>
</dbReference>
<dbReference type="Gene3D" id="6.10.250.3150">
    <property type="match status" value="1"/>
</dbReference>
<evidence type="ECO:0000256" key="2">
    <source>
        <dbReference type="SAM" id="Phobius"/>
    </source>
</evidence>
<keyword evidence="2" id="KW-0812">Transmembrane</keyword>
<evidence type="ECO:0000256" key="1">
    <source>
        <dbReference type="SAM" id="Coils"/>
    </source>
</evidence>
<dbReference type="EMBL" id="FMWL01000004">
    <property type="protein sequence ID" value="SCZ78164.1"/>
    <property type="molecule type" value="Genomic_DNA"/>
</dbReference>
<name>A0A1G5RVM5_9FIRM</name>
<reference evidence="3 4" key="1">
    <citation type="submission" date="2016-10" db="EMBL/GenBank/DDBJ databases">
        <authorList>
            <person name="de Groot N.N."/>
        </authorList>
    </citation>
    <scope>NUCLEOTIDE SEQUENCE [LARGE SCALE GENOMIC DNA]</scope>
    <source>
        <strain evidence="3 4">DSM 2784</strain>
    </source>
</reference>
<feature type="transmembrane region" description="Helical" evidence="2">
    <location>
        <begin position="48"/>
        <end position="70"/>
    </location>
</feature>
<keyword evidence="1" id="KW-0175">Coiled coil</keyword>
<evidence type="ECO:0000313" key="3">
    <source>
        <dbReference type="EMBL" id="SCZ78164.1"/>
    </source>
</evidence>
<keyword evidence="2" id="KW-1133">Transmembrane helix</keyword>
<feature type="coiled-coil region" evidence="1">
    <location>
        <begin position="203"/>
        <end position="265"/>
    </location>
</feature>
<proteinExistence type="predicted"/>
<evidence type="ECO:0000313" key="4">
    <source>
        <dbReference type="Proteomes" id="UP000199208"/>
    </source>
</evidence>
<gene>
    <name evidence="3" type="ORF">SAMN03080599_01123</name>
</gene>
<organism evidence="3 4">
    <name type="scientific">Acidaminobacter hydrogenoformans DSM 2784</name>
    <dbReference type="NCBI Taxonomy" id="1120920"/>
    <lineage>
        <taxon>Bacteria</taxon>
        <taxon>Bacillati</taxon>
        <taxon>Bacillota</taxon>
        <taxon>Clostridia</taxon>
        <taxon>Peptostreptococcales</taxon>
        <taxon>Acidaminobacteraceae</taxon>
        <taxon>Acidaminobacter</taxon>
    </lineage>
</organism>
<accession>A0A1G5RVM5</accession>
<dbReference type="OrthoDB" id="1706424at2"/>
<dbReference type="Proteomes" id="UP000199208">
    <property type="component" value="Unassembled WGS sequence"/>
</dbReference>
<keyword evidence="3" id="KW-0378">Hydrolase</keyword>
<sequence>MQDRRLSCGVKCGGGGGCGDHRQYAFAFGFGFGLGRGFERVKMKLTTFSPWIAIVLVAATVSSSALPVVFATSTAPSPPSQAHTPIAQETLDAIAALNTEVLDLLTELFETASRITQLEDEVLAIQTDIKAVQLDIEVKQAGIDAQTLVYQQVRRTLGEVLRSQQRAGVASRLEIVLNAGSLKDLLRRLNLLRALSRKTDLLMQEAEAARTALEGEKAALTKVLAVRREKESALEEVLDSLKEARETLEAQLAALEDDRAGYEASLKALDQGWTAFKPVFTDTAAALSEMIETGKVPEGTLEIEFNLFQATGRITDEKLNFAVAQDKTLPPLVFAFTTKGAVMKFVDQDAALSGRFEVADQSTLKFVIEGGTFKGVSMSEAALEDLVSRGTLVFDLSGTIGKSKLRQVRHNRGAIELLIDVILF</sequence>
<keyword evidence="2" id="KW-0472">Membrane</keyword>